<dbReference type="HOGENOM" id="CLU_000288_144_2_1"/>
<dbReference type="Pfam" id="PF22893">
    <property type="entry name" value="ULD_2"/>
    <property type="match status" value="1"/>
</dbReference>
<reference evidence="4 5" key="1">
    <citation type="submission" date="2014-04" db="EMBL/GenBank/DDBJ databases">
        <authorList>
            <consortium name="DOE Joint Genome Institute"/>
            <person name="Kuo A."/>
            <person name="Zuccaro A."/>
            <person name="Kohler A."/>
            <person name="Nagy L.G."/>
            <person name="Floudas D."/>
            <person name="Copeland A."/>
            <person name="Barry K.W."/>
            <person name="Cichocki N."/>
            <person name="Veneault-Fourrey C."/>
            <person name="LaButti K."/>
            <person name="Lindquist E.A."/>
            <person name="Lipzen A."/>
            <person name="Lundell T."/>
            <person name="Morin E."/>
            <person name="Murat C."/>
            <person name="Sun H."/>
            <person name="Tunlid A."/>
            <person name="Henrissat B."/>
            <person name="Grigoriev I.V."/>
            <person name="Hibbett D.S."/>
            <person name="Martin F."/>
            <person name="Nordberg H.P."/>
            <person name="Cantor M.N."/>
            <person name="Hua S.X."/>
        </authorList>
    </citation>
    <scope>NUCLEOTIDE SEQUENCE [LARGE SCALE GENOMIC DNA]</scope>
    <source>
        <strain evidence="4 5">MAFF 305830</strain>
    </source>
</reference>
<evidence type="ECO:0000313" key="5">
    <source>
        <dbReference type="Proteomes" id="UP000054097"/>
    </source>
</evidence>
<dbReference type="PANTHER" id="PTHR24185">
    <property type="entry name" value="CALCIUM-INDEPENDENT PHOSPHOLIPASE A2-GAMMA"/>
    <property type="match status" value="1"/>
</dbReference>
<keyword evidence="2" id="KW-0443">Lipid metabolism</keyword>
<protein>
    <recommendedName>
        <fullName evidence="3">Ubiquitin-like domain-containing protein</fullName>
    </recommendedName>
</protein>
<dbReference type="OrthoDB" id="3271094at2759"/>
<dbReference type="Gene3D" id="3.40.1090.10">
    <property type="entry name" value="Cytosolic phospholipase A2 catalytic domain"/>
    <property type="match status" value="1"/>
</dbReference>
<feature type="domain" description="Ubiquitin-like" evidence="3">
    <location>
        <begin position="336"/>
        <end position="418"/>
    </location>
</feature>
<evidence type="ECO:0000259" key="3">
    <source>
        <dbReference type="Pfam" id="PF22893"/>
    </source>
</evidence>
<dbReference type="Proteomes" id="UP000054097">
    <property type="component" value="Unassembled WGS sequence"/>
</dbReference>
<dbReference type="STRING" id="933852.A0A0C2X002"/>
<proteinExistence type="predicted"/>
<dbReference type="InterPro" id="IPR054464">
    <property type="entry name" value="ULD_fung"/>
</dbReference>
<dbReference type="GO" id="GO:0016042">
    <property type="term" value="P:lipid catabolic process"/>
    <property type="evidence" value="ECO:0007669"/>
    <property type="project" value="UniProtKB-KW"/>
</dbReference>
<keyword evidence="5" id="KW-1185">Reference proteome</keyword>
<evidence type="ECO:0000256" key="1">
    <source>
        <dbReference type="ARBA" id="ARBA00022801"/>
    </source>
</evidence>
<dbReference type="GO" id="GO:0047499">
    <property type="term" value="F:calcium-independent phospholipase A2 activity"/>
    <property type="evidence" value="ECO:0007669"/>
    <property type="project" value="TreeGrafter"/>
</dbReference>
<reference evidence="5" key="2">
    <citation type="submission" date="2015-01" db="EMBL/GenBank/DDBJ databases">
        <title>Evolutionary Origins and Diversification of the Mycorrhizal Mutualists.</title>
        <authorList>
            <consortium name="DOE Joint Genome Institute"/>
            <consortium name="Mycorrhizal Genomics Consortium"/>
            <person name="Kohler A."/>
            <person name="Kuo A."/>
            <person name="Nagy L.G."/>
            <person name="Floudas D."/>
            <person name="Copeland A."/>
            <person name="Barry K.W."/>
            <person name="Cichocki N."/>
            <person name="Veneault-Fourrey C."/>
            <person name="LaButti K."/>
            <person name="Lindquist E.A."/>
            <person name="Lipzen A."/>
            <person name="Lundell T."/>
            <person name="Morin E."/>
            <person name="Murat C."/>
            <person name="Riley R."/>
            <person name="Ohm R."/>
            <person name="Sun H."/>
            <person name="Tunlid A."/>
            <person name="Henrissat B."/>
            <person name="Grigoriev I.V."/>
            <person name="Hibbett D.S."/>
            <person name="Martin F."/>
        </authorList>
    </citation>
    <scope>NUCLEOTIDE SEQUENCE [LARGE SCALE GENOMIC DNA]</scope>
    <source>
        <strain evidence="5">MAFF 305830</strain>
    </source>
</reference>
<evidence type="ECO:0000256" key="2">
    <source>
        <dbReference type="ARBA" id="ARBA00022963"/>
    </source>
</evidence>
<dbReference type="PANTHER" id="PTHR24185:SF1">
    <property type="entry name" value="CALCIUM-INDEPENDENT PHOSPHOLIPASE A2-GAMMA"/>
    <property type="match status" value="1"/>
</dbReference>
<dbReference type="EMBL" id="KN824346">
    <property type="protein sequence ID" value="KIM22877.1"/>
    <property type="molecule type" value="Genomic_DNA"/>
</dbReference>
<sequence>MNRLAFELKLDEEEVRPADYFDMMAGVGFGGLCALLLGRLRMTPRLVADELEKVATAIFNTGDDEIASAEYAMVKLRMVIEDILRRHGHPCNIDLRDDSNNRCKVVVFAALEVVADHCRPFRTYVHPRSSKGVRHTFVDVACAILAFPEFLPPVLIGRPGREERFSGIPHGFHNPMQEVLKESQWLFDKERPVSLVLSLGPGQGPIISSKDYRGTTSSRIVSKTDTVAKELSQRFCGVGEYLRLNVDKGLDNVELDDWHALGSIVSHTEVYLELPTITAHIDRAVQWLLRRNGSVTLEQLVCSNNHSQIKFLQQNHNEQLLKVVKQMNEIVQEAIEKITLVDAVGIRIPISLQLCRSYETLIKVIRVYYEDQRPPGTRLVKKGHFELVSGNEGEVVKPIAWRCVVTPGLTVEMSMIRHDYHTEGMNCPRCGHAYTDWTTKGWTTWGASR</sequence>
<evidence type="ECO:0000313" key="4">
    <source>
        <dbReference type="EMBL" id="KIM22877.1"/>
    </source>
</evidence>
<organism evidence="4 5">
    <name type="scientific">Serendipita vermifera MAFF 305830</name>
    <dbReference type="NCBI Taxonomy" id="933852"/>
    <lineage>
        <taxon>Eukaryota</taxon>
        <taxon>Fungi</taxon>
        <taxon>Dikarya</taxon>
        <taxon>Basidiomycota</taxon>
        <taxon>Agaricomycotina</taxon>
        <taxon>Agaricomycetes</taxon>
        <taxon>Sebacinales</taxon>
        <taxon>Serendipitaceae</taxon>
        <taxon>Serendipita</taxon>
    </lineage>
</organism>
<dbReference type="AlphaFoldDB" id="A0A0C2X002"/>
<dbReference type="SUPFAM" id="SSF52151">
    <property type="entry name" value="FabD/lysophospholipase-like"/>
    <property type="match status" value="1"/>
</dbReference>
<keyword evidence="2" id="KW-0442">Lipid degradation</keyword>
<dbReference type="GO" id="GO:0016020">
    <property type="term" value="C:membrane"/>
    <property type="evidence" value="ECO:0007669"/>
    <property type="project" value="TreeGrafter"/>
</dbReference>
<dbReference type="InterPro" id="IPR016035">
    <property type="entry name" value="Acyl_Trfase/lysoPLipase"/>
</dbReference>
<dbReference type="GO" id="GO:0019369">
    <property type="term" value="P:arachidonate metabolic process"/>
    <property type="evidence" value="ECO:0007669"/>
    <property type="project" value="TreeGrafter"/>
</dbReference>
<gene>
    <name evidence="4" type="ORF">M408DRAFT_276762</name>
</gene>
<name>A0A0C2X002_SERVB</name>
<keyword evidence="1" id="KW-0378">Hydrolase</keyword>
<accession>A0A0C2X002</accession>